<dbReference type="Gramene" id="rna-AYBTSS11_LOCUS4960">
    <property type="protein sequence ID" value="CAJ1930906.1"/>
    <property type="gene ID" value="gene-AYBTSS11_LOCUS4960"/>
</dbReference>
<dbReference type="EMBL" id="OY731399">
    <property type="protein sequence ID" value="CAJ1930906.1"/>
    <property type="molecule type" value="Genomic_DNA"/>
</dbReference>
<feature type="signal peptide" evidence="1">
    <location>
        <begin position="1"/>
        <end position="18"/>
    </location>
</feature>
<protein>
    <submittedName>
        <fullName evidence="2">Uncharacterized protein</fullName>
    </submittedName>
</protein>
<name>A0AA86SIM8_9FABA</name>
<evidence type="ECO:0000256" key="1">
    <source>
        <dbReference type="SAM" id="SignalP"/>
    </source>
</evidence>
<keyword evidence="1" id="KW-0732">Signal</keyword>
<accession>A0AA86SIM8</accession>
<dbReference type="AlphaFoldDB" id="A0AA86SIM8"/>
<reference evidence="2" key="1">
    <citation type="submission" date="2023-10" db="EMBL/GenBank/DDBJ databases">
        <authorList>
            <person name="Domelevo Entfellner J.-B."/>
        </authorList>
    </citation>
    <scope>NUCLEOTIDE SEQUENCE</scope>
</reference>
<feature type="chain" id="PRO_5041648661" evidence="1">
    <location>
        <begin position="19"/>
        <end position="131"/>
    </location>
</feature>
<organism evidence="2 3">
    <name type="scientific">Sphenostylis stenocarpa</name>
    <dbReference type="NCBI Taxonomy" id="92480"/>
    <lineage>
        <taxon>Eukaryota</taxon>
        <taxon>Viridiplantae</taxon>
        <taxon>Streptophyta</taxon>
        <taxon>Embryophyta</taxon>
        <taxon>Tracheophyta</taxon>
        <taxon>Spermatophyta</taxon>
        <taxon>Magnoliopsida</taxon>
        <taxon>eudicotyledons</taxon>
        <taxon>Gunneridae</taxon>
        <taxon>Pentapetalae</taxon>
        <taxon>rosids</taxon>
        <taxon>fabids</taxon>
        <taxon>Fabales</taxon>
        <taxon>Fabaceae</taxon>
        <taxon>Papilionoideae</taxon>
        <taxon>50 kb inversion clade</taxon>
        <taxon>NPAAA clade</taxon>
        <taxon>indigoferoid/millettioid clade</taxon>
        <taxon>Phaseoleae</taxon>
        <taxon>Sphenostylis</taxon>
    </lineage>
</organism>
<proteinExistence type="predicted"/>
<evidence type="ECO:0000313" key="3">
    <source>
        <dbReference type="Proteomes" id="UP001189624"/>
    </source>
</evidence>
<gene>
    <name evidence="2" type="ORF">AYBTSS11_LOCUS4960</name>
</gene>
<sequence>MLLSECILLSAMSICSSSMELTAKYCWAQLQLFLPISISRALQPSATLKDVIVVVMGGFFGGKFVAGNHSSSMTEITMFKCVCVVGHLAFAPCIKVSDSDEDAIGSPGILTMVPSFLIGEVVFWDASCLYK</sequence>
<evidence type="ECO:0000313" key="2">
    <source>
        <dbReference type="EMBL" id="CAJ1930906.1"/>
    </source>
</evidence>
<keyword evidence="3" id="KW-1185">Reference proteome</keyword>
<dbReference type="Proteomes" id="UP001189624">
    <property type="component" value="Chromosome 2"/>
</dbReference>